<dbReference type="HAMAP" id="MF_00972">
    <property type="entry name" value="tRNA_aden_deaminase"/>
    <property type="match status" value="1"/>
</dbReference>
<reference evidence="10" key="1">
    <citation type="submission" date="2017-04" db="EMBL/GenBank/DDBJ databases">
        <title>Unexpected and diverse lifestyles within the genus Limnohabitans.</title>
        <authorList>
            <person name="Kasalicky V."/>
            <person name="Mehrshad M."/>
            <person name="Andrei S.-A."/>
            <person name="Salcher M."/>
            <person name="Kratochvilova H."/>
            <person name="Simek K."/>
            <person name="Ghai R."/>
        </authorList>
    </citation>
    <scope>NUCLEOTIDE SEQUENCE [LARGE SCALE GENOMIC DNA]</scope>
    <source>
        <strain evidence="10">II-D5</strain>
    </source>
</reference>
<dbReference type="InterPro" id="IPR016193">
    <property type="entry name" value="Cytidine_deaminase-like"/>
</dbReference>
<comment type="function">
    <text evidence="8">Catalyzes the deamination of adenosine to inosine at the wobble position 34 of tRNA(Arg2).</text>
</comment>
<evidence type="ECO:0000313" key="11">
    <source>
        <dbReference type="Proteomes" id="UP000037507"/>
    </source>
</evidence>
<dbReference type="EC" id="3.5.4.33" evidence="8"/>
<sequence>MTVDTATQDAHWMGLALEQARQAAAAGEVPVGAVVVKDGQIIATGRNAPIASHDPTAHAEVVALREAARVLGNYRLDGCTLYVTLEPCAMCSGAMLHARVDRVVFGAADPRTGVAGSVLNLFGHTQLNHQTQVTGGVLAGECGQLLKDFFRPKRVNVDPVREDALRTPDAAFAELPDYPWQPHYVNDLPSIAGLRMHYLDEGDTHAPLTWLCLHGNPTWSYLYRKMIPVWLAAGHRVVVPDLIGFGKSDKPKKDSFHQFEIHRQSLLDLIERLDLQRVVLVVQDWGGILGLTLPMAAPERYKGLLAMNTTLATGEQPLSDGFLAWRDWCQSQPLFDVGKLFKRGNPGMSPQETAAYNAPFPDKGFRASLRAFPPMVPEFADSPGAAISRQAQAFWRDAWQGQSLMAIGQQDPVLGEPVMRQLQSRILGCPEPMLLPDAGHFVQEQGRAIAQAAVRHFKP</sequence>
<dbReference type="AlphaFoldDB" id="A0A2T7UHN7"/>
<dbReference type="InterPro" id="IPR000073">
    <property type="entry name" value="AB_hydrolase_1"/>
</dbReference>
<keyword evidence="4 8" id="KW-0479">Metal-binding</keyword>
<evidence type="ECO:0000256" key="3">
    <source>
        <dbReference type="ARBA" id="ARBA00022694"/>
    </source>
</evidence>
<dbReference type="InterPro" id="IPR028883">
    <property type="entry name" value="tRNA_aden_deaminase"/>
</dbReference>
<dbReference type="Gene3D" id="3.40.140.10">
    <property type="entry name" value="Cytidine Deaminase, domain 2"/>
    <property type="match status" value="1"/>
</dbReference>
<dbReference type="PANTHER" id="PTHR11079">
    <property type="entry name" value="CYTOSINE DEAMINASE FAMILY MEMBER"/>
    <property type="match status" value="1"/>
</dbReference>
<dbReference type="GO" id="GO:0002100">
    <property type="term" value="P:tRNA wobble adenosine to inosine editing"/>
    <property type="evidence" value="ECO:0007669"/>
    <property type="project" value="UniProtKB-UniRule"/>
</dbReference>
<dbReference type="SUPFAM" id="SSF53474">
    <property type="entry name" value="alpha/beta-Hydrolases"/>
    <property type="match status" value="1"/>
</dbReference>
<name>A0A2T7UHN7_9BURK</name>
<keyword evidence="6 8" id="KW-0862">Zinc</keyword>
<evidence type="ECO:0000259" key="9">
    <source>
        <dbReference type="PROSITE" id="PS51747"/>
    </source>
</evidence>
<evidence type="ECO:0000256" key="6">
    <source>
        <dbReference type="ARBA" id="ARBA00022833"/>
    </source>
</evidence>
<dbReference type="PANTHER" id="PTHR11079:SF202">
    <property type="entry name" value="TRNA-SPECIFIC ADENOSINE DEAMINASE"/>
    <property type="match status" value="1"/>
</dbReference>
<comment type="subunit">
    <text evidence="2 8">Homodimer.</text>
</comment>
<dbReference type="EMBL" id="LFYT02000003">
    <property type="protein sequence ID" value="PVE44174.1"/>
    <property type="molecule type" value="Genomic_DNA"/>
</dbReference>
<gene>
    <name evidence="8" type="primary">tadA</name>
    <name evidence="10" type="ORF">H663_004290</name>
</gene>
<dbReference type="PROSITE" id="PS00903">
    <property type="entry name" value="CYT_DCMP_DEAMINASES_1"/>
    <property type="match status" value="1"/>
</dbReference>
<dbReference type="NCBIfam" id="NF002043">
    <property type="entry name" value="PRK00870.1"/>
    <property type="match status" value="1"/>
</dbReference>
<feature type="domain" description="CMP/dCMP-type deaminase" evidence="9">
    <location>
        <begin position="7"/>
        <end position="119"/>
    </location>
</feature>
<dbReference type="FunFam" id="3.40.140.10:FF:000005">
    <property type="entry name" value="tRNA-specific adenosine deaminase"/>
    <property type="match status" value="1"/>
</dbReference>
<dbReference type="InterPro" id="IPR016192">
    <property type="entry name" value="APOBEC/CMP_deaminase_Zn-bd"/>
</dbReference>
<dbReference type="InterPro" id="IPR002125">
    <property type="entry name" value="CMP_dCMP_dom"/>
</dbReference>
<keyword evidence="11" id="KW-1185">Reference proteome</keyword>
<feature type="active site" description="Proton donor" evidence="8">
    <location>
        <position position="60"/>
    </location>
</feature>
<comment type="caution">
    <text evidence="10">The sequence shown here is derived from an EMBL/GenBank/DDBJ whole genome shotgun (WGS) entry which is preliminary data.</text>
</comment>
<evidence type="ECO:0000256" key="4">
    <source>
        <dbReference type="ARBA" id="ARBA00022723"/>
    </source>
</evidence>
<accession>A0A2T7UHN7</accession>
<keyword evidence="3 8" id="KW-0819">tRNA processing</keyword>
<dbReference type="Pfam" id="PF00561">
    <property type="entry name" value="Abhydrolase_1"/>
    <property type="match status" value="1"/>
</dbReference>
<dbReference type="PRINTS" id="PR00412">
    <property type="entry name" value="EPOXHYDRLASE"/>
</dbReference>
<dbReference type="Gene3D" id="3.40.50.1820">
    <property type="entry name" value="alpha/beta hydrolase"/>
    <property type="match status" value="1"/>
</dbReference>
<evidence type="ECO:0000256" key="8">
    <source>
        <dbReference type="HAMAP-Rule" id="MF_00972"/>
    </source>
</evidence>
<protein>
    <recommendedName>
        <fullName evidence="8">tRNA-specific adenosine deaminase</fullName>
        <ecNumber evidence="8">3.5.4.33</ecNumber>
    </recommendedName>
</protein>
<feature type="binding site" evidence="8">
    <location>
        <position position="58"/>
    </location>
    <ligand>
        <name>Zn(2+)</name>
        <dbReference type="ChEBI" id="CHEBI:29105"/>
        <note>catalytic</note>
    </ligand>
</feature>
<evidence type="ECO:0000256" key="1">
    <source>
        <dbReference type="ARBA" id="ARBA00010669"/>
    </source>
</evidence>
<dbReference type="CDD" id="cd01285">
    <property type="entry name" value="nucleoside_deaminase"/>
    <property type="match status" value="1"/>
</dbReference>
<comment type="similarity">
    <text evidence="1">Belongs to the cytidine and deoxycytidylate deaminase family. ADAT2 subfamily.</text>
</comment>
<dbReference type="PROSITE" id="PS51747">
    <property type="entry name" value="CYT_DCMP_DEAMINASES_2"/>
    <property type="match status" value="1"/>
</dbReference>
<organism evidence="10 11">
    <name type="scientific">Limnohabitans planktonicus II-D5</name>
    <dbReference type="NCBI Taxonomy" id="1293045"/>
    <lineage>
        <taxon>Bacteria</taxon>
        <taxon>Pseudomonadati</taxon>
        <taxon>Pseudomonadota</taxon>
        <taxon>Betaproteobacteria</taxon>
        <taxon>Burkholderiales</taxon>
        <taxon>Comamonadaceae</taxon>
        <taxon>Limnohabitans</taxon>
    </lineage>
</organism>
<dbReference type="InterPro" id="IPR029058">
    <property type="entry name" value="AB_hydrolase_fold"/>
</dbReference>
<proteinExistence type="inferred from homology"/>
<evidence type="ECO:0000313" key="10">
    <source>
        <dbReference type="EMBL" id="PVE44174.1"/>
    </source>
</evidence>
<dbReference type="OrthoDB" id="9802676at2"/>
<dbReference type="GO" id="GO:0008270">
    <property type="term" value="F:zinc ion binding"/>
    <property type="evidence" value="ECO:0007669"/>
    <property type="project" value="UniProtKB-UniRule"/>
</dbReference>
<evidence type="ECO:0000256" key="7">
    <source>
        <dbReference type="ARBA" id="ARBA00048045"/>
    </source>
</evidence>
<dbReference type="InterPro" id="IPR000639">
    <property type="entry name" value="Epox_hydrolase-like"/>
</dbReference>
<dbReference type="PRINTS" id="PR00111">
    <property type="entry name" value="ABHYDROLASE"/>
</dbReference>
<keyword evidence="5 8" id="KW-0378">Hydrolase</keyword>
<dbReference type="GO" id="GO:0052717">
    <property type="term" value="F:tRNA-specific adenosine-34 deaminase activity"/>
    <property type="evidence" value="ECO:0007669"/>
    <property type="project" value="UniProtKB-UniRule"/>
</dbReference>
<comment type="cofactor">
    <cofactor evidence="8">
        <name>Zn(2+)</name>
        <dbReference type="ChEBI" id="CHEBI:29105"/>
    </cofactor>
    <text evidence="8">Binds 1 zinc ion per subunit.</text>
</comment>
<dbReference type="SUPFAM" id="SSF53927">
    <property type="entry name" value="Cytidine deaminase-like"/>
    <property type="match status" value="1"/>
</dbReference>
<dbReference type="Pfam" id="PF00383">
    <property type="entry name" value="dCMP_cyt_deam_1"/>
    <property type="match status" value="1"/>
</dbReference>
<evidence type="ECO:0000256" key="5">
    <source>
        <dbReference type="ARBA" id="ARBA00022801"/>
    </source>
</evidence>
<feature type="binding site" evidence="8">
    <location>
        <position position="88"/>
    </location>
    <ligand>
        <name>Zn(2+)</name>
        <dbReference type="ChEBI" id="CHEBI:29105"/>
        <note>catalytic</note>
    </ligand>
</feature>
<dbReference type="STRING" id="1293045.H663_18750"/>
<comment type="catalytic activity">
    <reaction evidence="7 8">
        <text>adenosine(34) in tRNA + H2O + H(+) = inosine(34) in tRNA + NH4(+)</text>
        <dbReference type="Rhea" id="RHEA:43168"/>
        <dbReference type="Rhea" id="RHEA-COMP:10373"/>
        <dbReference type="Rhea" id="RHEA-COMP:10374"/>
        <dbReference type="ChEBI" id="CHEBI:15377"/>
        <dbReference type="ChEBI" id="CHEBI:15378"/>
        <dbReference type="ChEBI" id="CHEBI:28938"/>
        <dbReference type="ChEBI" id="CHEBI:74411"/>
        <dbReference type="ChEBI" id="CHEBI:82852"/>
        <dbReference type="EC" id="3.5.4.33"/>
    </reaction>
</comment>
<feature type="binding site" evidence="8">
    <location>
        <position position="91"/>
    </location>
    <ligand>
        <name>Zn(2+)</name>
        <dbReference type="ChEBI" id="CHEBI:29105"/>
        <note>catalytic</note>
    </ligand>
</feature>
<evidence type="ECO:0000256" key="2">
    <source>
        <dbReference type="ARBA" id="ARBA00011738"/>
    </source>
</evidence>
<dbReference type="Proteomes" id="UP000037507">
    <property type="component" value="Unassembled WGS sequence"/>
</dbReference>
<dbReference type="NCBIfam" id="NF008113">
    <property type="entry name" value="PRK10860.1"/>
    <property type="match status" value="1"/>
</dbReference>